<dbReference type="EMBL" id="CAJVAX010000017">
    <property type="protein sequence ID" value="CAG7643868.1"/>
    <property type="molecule type" value="Genomic_DNA"/>
</dbReference>
<keyword evidence="4" id="KW-0732">Signal</keyword>
<evidence type="ECO:0000259" key="15">
    <source>
        <dbReference type="PROSITE" id="PS52029"/>
    </source>
</evidence>
<keyword evidence="9 16" id="KW-0449">Lipoprotein</keyword>
<dbReference type="PANTHER" id="PTHR30582">
    <property type="entry name" value="L,D-TRANSPEPTIDASE"/>
    <property type="match status" value="1"/>
</dbReference>
<keyword evidence="8" id="KW-0564">Palmitate</keyword>
<evidence type="ECO:0000256" key="13">
    <source>
        <dbReference type="PROSITE-ProRule" id="PRU01373"/>
    </source>
</evidence>
<dbReference type="PROSITE" id="PS52029">
    <property type="entry name" value="LD_TPASE"/>
    <property type="match status" value="1"/>
</dbReference>
<evidence type="ECO:0000256" key="1">
    <source>
        <dbReference type="ARBA" id="ARBA00004752"/>
    </source>
</evidence>
<evidence type="ECO:0000256" key="7">
    <source>
        <dbReference type="ARBA" id="ARBA00023136"/>
    </source>
</evidence>
<keyword evidence="3" id="KW-0808">Transferase</keyword>
<keyword evidence="6 13" id="KW-0573">Peptidoglycan synthesis</keyword>
<feature type="region of interest" description="Disordered" evidence="14">
    <location>
        <begin position="54"/>
        <end position="74"/>
    </location>
</feature>
<dbReference type="InterPro" id="IPR050979">
    <property type="entry name" value="LD-transpeptidase"/>
</dbReference>
<evidence type="ECO:0000256" key="8">
    <source>
        <dbReference type="ARBA" id="ARBA00023139"/>
    </source>
</evidence>
<dbReference type="GO" id="GO:0005576">
    <property type="term" value="C:extracellular region"/>
    <property type="evidence" value="ECO:0007669"/>
    <property type="project" value="TreeGrafter"/>
</dbReference>
<evidence type="ECO:0000256" key="3">
    <source>
        <dbReference type="ARBA" id="ARBA00022679"/>
    </source>
</evidence>
<feature type="compositionally biased region" description="Low complexity" evidence="14">
    <location>
        <begin position="54"/>
        <end position="63"/>
    </location>
</feature>
<dbReference type="GO" id="GO:0071555">
    <property type="term" value="P:cell wall organization"/>
    <property type="evidence" value="ECO:0007669"/>
    <property type="project" value="UniProtKB-UniRule"/>
</dbReference>
<dbReference type="InterPro" id="IPR041280">
    <property type="entry name" value="Big_10"/>
</dbReference>
<dbReference type="SUPFAM" id="SSF141523">
    <property type="entry name" value="L,D-transpeptidase catalytic domain-like"/>
    <property type="match status" value="1"/>
</dbReference>
<dbReference type="CDD" id="cd16913">
    <property type="entry name" value="YkuD_like"/>
    <property type="match status" value="1"/>
</dbReference>
<dbReference type="GO" id="GO:0016746">
    <property type="term" value="F:acyltransferase activity"/>
    <property type="evidence" value="ECO:0007669"/>
    <property type="project" value="UniProtKB-KW"/>
</dbReference>
<gene>
    <name evidence="16" type="ORF">SBRY_30917</name>
</gene>
<organism evidence="16 17">
    <name type="scientific">Actinacidiphila bryophytorum</name>
    <dbReference type="NCBI Taxonomy" id="1436133"/>
    <lineage>
        <taxon>Bacteria</taxon>
        <taxon>Bacillati</taxon>
        <taxon>Actinomycetota</taxon>
        <taxon>Actinomycetes</taxon>
        <taxon>Kitasatosporales</taxon>
        <taxon>Streptomycetaceae</taxon>
        <taxon>Actinacidiphila</taxon>
    </lineage>
</organism>
<evidence type="ECO:0000256" key="4">
    <source>
        <dbReference type="ARBA" id="ARBA00022729"/>
    </source>
</evidence>
<dbReference type="GO" id="GO:0018104">
    <property type="term" value="P:peptidoglycan-protein cross-linking"/>
    <property type="evidence" value="ECO:0007669"/>
    <property type="project" value="TreeGrafter"/>
</dbReference>
<evidence type="ECO:0000256" key="12">
    <source>
        <dbReference type="ARBA" id="ARBA00060592"/>
    </source>
</evidence>
<feature type="active site" description="Nucleophile" evidence="13">
    <location>
        <position position="376"/>
    </location>
</feature>
<comment type="caution">
    <text evidence="16">The sequence shown here is derived from an EMBL/GenBank/DDBJ whole genome shotgun (WGS) entry which is preliminary data.</text>
</comment>
<evidence type="ECO:0000256" key="14">
    <source>
        <dbReference type="SAM" id="MobiDB-lite"/>
    </source>
</evidence>
<sequence length="434" mass="45238">MTEQTAADTATRVEGAAVGNRGAWGVRGTRGRKGLMALALGAVLLGAAACGGNADAHSSTQQDGKGGSSSGGAAAANASQATVTVLPANGATGVDTSGALKISAAKGKLTKVAVTAKDGTAVEGDISADGASWVPKGVLRTHTTYSVAATATDSAGKAASQQSTFTTLTPAASATNYGIFNVDAGATYGVGMEVSIRFNKAVTNQADVRHAITVTASTGEPVEGHWFSSQRIDFRPEQYWKPGTKVTLHLKLDGVKTSKTTYGAQYKDVSFTIGRSQTSVADNTKKTLTIYRDGKLLKTYPASLGDAQHTTYNGKMVIEEKDKVVDMDSQTVGLGNAYHIKDVPHGMRLSDSGTFAHGNYWRPTSVFGHENTSHGCVGLHDVKGGGDPSTPAAWFYNNSLIGDVVQVVNSPDKVIQPSNGLNGWNMPWSQWVEH</sequence>
<reference evidence="16" key="1">
    <citation type="submission" date="2021-06" db="EMBL/GenBank/DDBJ databases">
        <authorList>
            <person name="Arsene-Ploetze F."/>
        </authorList>
    </citation>
    <scope>NUCLEOTIDE SEQUENCE</scope>
    <source>
        <strain evidence="16">SBRY1</strain>
    </source>
</reference>
<dbReference type="Gene3D" id="2.60.40.3780">
    <property type="match status" value="1"/>
</dbReference>
<comment type="pathway">
    <text evidence="1 13">Cell wall biogenesis; peptidoglycan biosynthesis.</text>
</comment>
<evidence type="ECO:0000313" key="17">
    <source>
        <dbReference type="Proteomes" id="UP001153328"/>
    </source>
</evidence>
<dbReference type="InterPro" id="IPR005490">
    <property type="entry name" value="LD_TPept_cat_dom"/>
</dbReference>
<name>A0A9W4H1X6_9ACTN</name>
<evidence type="ECO:0000256" key="11">
    <source>
        <dbReference type="ARBA" id="ARBA00023316"/>
    </source>
</evidence>
<feature type="domain" description="L,D-TPase catalytic" evidence="15">
    <location>
        <begin position="277"/>
        <end position="408"/>
    </location>
</feature>
<dbReference type="InterPro" id="IPR038063">
    <property type="entry name" value="Transpep_catalytic_dom"/>
</dbReference>
<keyword evidence="11 13" id="KW-0961">Cell wall biogenesis/degradation</keyword>
<dbReference type="Proteomes" id="UP001153328">
    <property type="component" value="Unassembled WGS sequence"/>
</dbReference>
<dbReference type="AlphaFoldDB" id="A0A9W4H1X6"/>
<keyword evidence="17" id="KW-1185">Reference proteome</keyword>
<keyword evidence="7" id="KW-0472">Membrane</keyword>
<keyword evidence="5 13" id="KW-0133">Cell shape</keyword>
<protein>
    <submittedName>
        <fullName evidence="16">Lipoprotein-anchoring transpeptidase ErfK/SrfK</fullName>
    </submittedName>
</protein>
<evidence type="ECO:0000256" key="5">
    <source>
        <dbReference type="ARBA" id="ARBA00022960"/>
    </source>
</evidence>
<dbReference type="Gene3D" id="2.60.40.3710">
    <property type="match status" value="1"/>
</dbReference>
<dbReference type="PANTHER" id="PTHR30582:SF2">
    <property type="entry name" value="L,D-TRANSPEPTIDASE YCIB-RELATED"/>
    <property type="match status" value="1"/>
</dbReference>
<dbReference type="Pfam" id="PF03734">
    <property type="entry name" value="YkuD"/>
    <property type="match status" value="1"/>
</dbReference>
<evidence type="ECO:0000256" key="6">
    <source>
        <dbReference type="ARBA" id="ARBA00022984"/>
    </source>
</evidence>
<keyword evidence="10" id="KW-0012">Acyltransferase</keyword>
<comment type="pathway">
    <text evidence="12">Glycan biosynthesis.</text>
</comment>
<feature type="active site" description="Proton donor/acceptor" evidence="13">
    <location>
        <position position="357"/>
    </location>
</feature>
<dbReference type="Pfam" id="PF17964">
    <property type="entry name" value="Big_10"/>
    <property type="match status" value="1"/>
</dbReference>
<evidence type="ECO:0000313" key="16">
    <source>
        <dbReference type="EMBL" id="CAG7643868.1"/>
    </source>
</evidence>
<dbReference type="FunFam" id="2.40.440.10:FF:000005">
    <property type="entry name" value="L,D-transpeptidase 2"/>
    <property type="match status" value="1"/>
</dbReference>
<dbReference type="GO" id="GO:0008360">
    <property type="term" value="P:regulation of cell shape"/>
    <property type="evidence" value="ECO:0007669"/>
    <property type="project" value="UniProtKB-UniRule"/>
</dbReference>
<dbReference type="GO" id="GO:0071972">
    <property type="term" value="F:peptidoglycan L,D-transpeptidase activity"/>
    <property type="evidence" value="ECO:0007669"/>
    <property type="project" value="TreeGrafter"/>
</dbReference>
<dbReference type="Gene3D" id="2.40.440.10">
    <property type="entry name" value="L,D-transpeptidase catalytic domain-like"/>
    <property type="match status" value="1"/>
</dbReference>
<keyword evidence="2" id="KW-1003">Cell membrane</keyword>
<evidence type="ECO:0000256" key="2">
    <source>
        <dbReference type="ARBA" id="ARBA00022475"/>
    </source>
</evidence>
<proteinExistence type="predicted"/>
<accession>A0A9W4H1X6</accession>
<evidence type="ECO:0000256" key="9">
    <source>
        <dbReference type="ARBA" id="ARBA00023288"/>
    </source>
</evidence>
<evidence type="ECO:0000256" key="10">
    <source>
        <dbReference type="ARBA" id="ARBA00023315"/>
    </source>
</evidence>